<dbReference type="Proteomes" id="UP000014227">
    <property type="component" value="Chromosome I"/>
</dbReference>
<dbReference type="Gene3D" id="2.30.30.30">
    <property type="match status" value="1"/>
</dbReference>
<dbReference type="InterPro" id="IPR014722">
    <property type="entry name" value="Rib_uL2_dom2"/>
</dbReference>
<evidence type="ECO:0000256" key="2">
    <source>
        <dbReference type="ARBA" id="ARBA00022814"/>
    </source>
</evidence>
<name>S0ESZ6_CHTCT</name>
<dbReference type="EMBL" id="HF951689">
    <property type="protein sequence ID" value="CCW34424.1"/>
    <property type="molecule type" value="Genomic_DNA"/>
</dbReference>
<dbReference type="FunFam" id="2.30.30.30:FF:000002">
    <property type="entry name" value="Transcription termination/antitermination factor NusG"/>
    <property type="match status" value="1"/>
</dbReference>
<dbReference type="KEGG" id="ccz:CCALI_00595"/>
<comment type="similarity">
    <text evidence="5 7">Belongs to the NusG family.</text>
</comment>
<dbReference type="InterPro" id="IPR015869">
    <property type="entry name" value="Transcrpt_antiterm_NusG_bac_CS"/>
</dbReference>
<dbReference type="PATRIC" id="fig|1303518.3.peg.601"/>
<dbReference type="AlphaFoldDB" id="S0ESZ6"/>
<keyword evidence="4 5" id="KW-0804">Transcription</keyword>
<evidence type="ECO:0000256" key="5">
    <source>
        <dbReference type="HAMAP-Rule" id="MF_00948"/>
    </source>
</evidence>
<dbReference type="InterPro" id="IPR036735">
    <property type="entry name" value="NGN_dom_sf"/>
</dbReference>
<dbReference type="PROSITE" id="PS01014">
    <property type="entry name" value="NUSG"/>
    <property type="match status" value="1"/>
</dbReference>
<organism evidence="10 11">
    <name type="scientific">Chthonomonas calidirosea (strain DSM 23976 / ICMP 18418 / T49)</name>
    <dbReference type="NCBI Taxonomy" id="1303518"/>
    <lineage>
        <taxon>Bacteria</taxon>
        <taxon>Bacillati</taxon>
        <taxon>Armatimonadota</taxon>
        <taxon>Chthonomonadia</taxon>
        <taxon>Chthonomonadales</taxon>
        <taxon>Chthonomonadaceae</taxon>
        <taxon>Chthonomonas</taxon>
    </lineage>
</organism>
<gene>
    <name evidence="5" type="primary">nusG</name>
    <name evidence="10" type="ORF">CCALI_00595</name>
</gene>
<dbReference type="PRINTS" id="PR00338">
    <property type="entry name" value="NUSGTNSCPFCT"/>
</dbReference>
<evidence type="ECO:0000313" key="10">
    <source>
        <dbReference type="EMBL" id="CCW34424.1"/>
    </source>
</evidence>
<dbReference type="GO" id="GO:0031564">
    <property type="term" value="P:transcription antitermination"/>
    <property type="evidence" value="ECO:0007669"/>
    <property type="project" value="UniProtKB-UniRule"/>
</dbReference>
<dbReference type="GO" id="GO:0032784">
    <property type="term" value="P:regulation of DNA-templated transcription elongation"/>
    <property type="evidence" value="ECO:0007669"/>
    <property type="project" value="InterPro"/>
</dbReference>
<dbReference type="PANTHER" id="PTHR30265">
    <property type="entry name" value="RHO-INTERACTING TRANSCRIPTION TERMINATION FACTOR NUSG"/>
    <property type="match status" value="1"/>
</dbReference>
<dbReference type="SUPFAM" id="SSF82679">
    <property type="entry name" value="N-utilization substance G protein NusG, N-terminal domain"/>
    <property type="match status" value="1"/>
</dbReference>
<keyword evidence="3 5" id="KW-0805">Transcription regulation</keyword>
<dbReference type="Pfam" id="PF00467">
    <property type="entry name" value="KOW"/>
    <property type="match status" value="1"/>
</dbReference>
<feature type="domain" description="NusG-like N-terminal" evidence="8">
    <location>
        <begin position="51"/>
        <end position="159"/>
    </location>
</feature>
<evidence type="ECO:0000256" key="7">
    <source>
        <dbReference type="RuleBase" id="RU000538"/>
    </source>
</evidence>
<keyword evidence="1 5" id="KW-0806">Transcription termination</keyword>
<dbReference type="PANTHER" id="PTHR30265:SF2">
    <property type="entry name" value="TRANSCRIPTION TERMINATION_ANTITERMINATION PROTEIN NUSG"/>
    <property type="match status" value="1"/>
</dbReference>
<keyword evidence="2 5" id="KW-0889">Transcription antitermination</keyword>
<dbReference type="InterPro" id="IPR005824">
    <property type="entry name" value="KOW"/>
</dbReference>
<dbReference type="InterPro" id="IPR008991">
    <property type="entry name" value="Translation_prot_SH3-like_sf"/>
</dbReference>
<dbReference type="SMART" id="SM00738">
    <property type="entry name" value="NGN"/>
    <property type="match status" value="1"/>
</dbReference>
<dbReference type="HOGENOM" id="CLU_067287_1_0_0"/>
<dbReference type="GO" id="GO:0005829">
    <property type="term" value="C:cytosol"/>
    <property type="evidence" value="ECO:0007669"/>
    <property type="project" value="TreeGrafter"/>
</dbReference>
<evidence type="ECO:0000313" key="11">
    <source>
        <dbReference type="Proteomes" id="UP000014227"/>
    </source>
</evidence>
<dbReference type="Gene3D" id="3.30.70.940">
    <property type="entry name" value="NusG, N-terminal domain"/>
    <property type="match status" value="1"/>
</dbReference>
<dbReference type="NCBIfam" id="TIGR00922">
    <property type="entry name" value="nusG"/>
    <property type="match status" value="1"/>
</dbReference>
<dbReference type="InterPro" id="IPR006645">
    <property type="entry name" value="NGN-like_dom"/>
</dbReference>
<dbReference type="SMART" id="SM00739">
    <property type="entry name" value="KOW"/>
    <property type="match status" value="1"/>
</dbReference>
<dbReference type="FunCoup" id="S0ESZ6">
    <property type="interactions" value="452"/>
</dbReference>
<dbReference type="InterPro" id="IPR001062">
    <property type="entry name" value="Transcrpt_antiterm_NusG"/>
</dbReference>
<comment type="function">
    <text evidence="5 7">Participates in transcription elongation, termination and antitermination.</text>
</comment>
<dbReference type="HAMAP" id="MF_00948">
    <property type="entry name" value="NusG"/>
    <property type="match status" value="1"/>
</dbReference>
<reference evidence="11" key="1">
    <citation type="submission" date="2013-03" db="EMBL/GenBank/DDBJ databases">
        <title>Genome sequence of Chthonomonas calidirosea, the first sequenced genome from the Armatimonadetes phylum (formally candidate division OP10).</title>
        <authorList>
            <person name="Lee K.C.Y."/>
            <person name="Morgan X.C."/>
            <person name="Dunfield P.F."/>
            <person name="Tamas I."/>
            <person name="Houghton K.M."/>
            <person name="Vyssotski M."/>
            <person name="Ryan J.L.J."/>
            <person name="Lagutin K."/>
            <person name="McDonald I.R."/>
            <person name="Stott M.B."/>
        </authorList>
    </citation>
    <scope>NUCLEOTIDE SEQUENCE [LARGE SCALE GENOMIC DNA]</scope>
    <source>
        <strain evidence="11">DSM 23976 / ICMP 18418 / T49</strain>
    </source>
</reference>
<sequence length="224" mass="25552">MASDCRGRGDWCLHVDFECRVRLAHKAHSATMRGHEAFESDLFVTQQMPMQKQWYAVYVYTGHENKVMTNIQRRAESMHLDDKIGRILVPTEVELRSRGGKKMEVKRKLYPGYVLIEMVLDNDTWYLVKSTTGVIDFIPPGGKPVPLQEHEVQALLNTAEGAAPTPVVRFEKGEVIRVVSGPFADFTGTIEEVHPDKEKVRVLISIFGRDTPVELDFQQIERLD</sequence>
<evidence type="ECO:0000259" key="9">
    <source>
        <dbReference type="SMART" id="SM00739"/>
    </source>
</evidence>
<dbReference type="GO" id="GO:0006353">
    <property type="term" value="P:DNA-templated transcription termination"/>
    <property type="evidence" value="ECO:0007669"/>
    <property type="project" value="UniProtKB-UniRule"/>
</dbReference>
<dbReference type="STRING" id="454171.CP488_00559"/>
<dbReference type="CDD" id="cd09891">
    <property type="entry name" value="NGN_Bact_1"/>
    <property type="match status" value="1"/>
</dbReference>
<evidence type="ECO:0000259" key="8">
    <source>
        <dbReference type="SMART" id="SM00738"/>
    </source>
</evidence>
<dbReference type="SUPFAM" id="SSF50104">
    <property type="entry name" value="Translation proteins SH3-like domain"/>
    <property type="match status" value="1"/>
</dbReference>
<evidence type="ECO:0000256" key="4">
    <source>
        <dbReference type="ARBA" id="ARBA00023163"/>
    </source>
</evidence>
<proteinExistence type="inferred from homology"/>
<dbReference type="InterPro" id="IPR043425">
    <property type="entry name" value="NusG-like"/>
</dbReference>
<evidence type="ECO:0000256" key="6">
    <source>
        <dbReference type="NCBIfam" id="TIGR00922"/>
    </source>
</evidence>
<dbReference type="InterPro" id="IPR047050">
    <property type="entry name" value="NGN"/>
</dbReference>
<feature type="domain" description="KOW" evidence="9">
    <location>
        <begin position="169"/>
        <end position="196"/>
    </location>
</feature>
<protein>
    <recommendedName>
        <fullName evidence="5 6">Transcription termination/antitermination protein NusG</fullName>
    </recommendedName>
</protein>
<dbReference type="GO" id="GO:0006354">
    <property type="term" value="P:DNA-templated transcription elongation"/>
    <property type="evidence" value="ECO:0007669"/>
    <property type="project" value="UniProtKB-UniRule"/>
</dbReference>
<dbReference type="Pfam" id="PF02357">
    <property type="entry name" value="NusG"/>
    <property type="match status" value="1"/>
</dbReference>
<dbReference type="eggNOG" id="COG0250">
    <property type="taxonomic scope" value="Bacteria"/>
</dbReference>
<evidence type="ECO:0000256" key="1">
    <source>
        <dbReference type="ARBA" id="ARBA00022472"/>
    </source>
</evidence>
<accession>S0ESZ6</accession>
<keyword evidence="11" id="KW-1185">Reference proteome</keyword>
<dbReference type="InParanoid" id="S0ESZ6"/>
<dbReference type="CDD" id="cd06091">
    <property type="entry name" value="KOW_NusG"/>
    <property type="match status" value="1"/>
</dbReference>
<evidence type="ECO:0000256" key="3">
    <source>
        <dbReference type="ARBA" id="ARBA00023015"/>
    </source>
</evidence>